<comment type="subcellular location">
    <subcellularLocation>
        <location evidence="1">Cell envelope</location>
    </subcellularLocation>
</comment>
<dbReference type="InterPro" id="IPR028082">
    <property type="entry name" value="Peripla_BP_I"/>
</dbReference>
<dbReference type="AlphaFoldDB" id="A0A852YXG9"/>
<proteinExistence type="inferred from homology"/>
<evidence type="ECO:0000313" key="7">
    <source>
        <dbReference type="Proteomes" id="UP000548304"/>
    </source>
</evidence>
<dbReference type="GO" id="GO:0030246">
    <property type="term" value="F:carbohydrate binding"/>
    <property type="evidence" value="ECO:0007669"/>
    <property type="project" value="UniProtKB-ARBA"/>
</dbReference>
<dbReference type="PANTHER" id="PTHR46847:SF1">
    <property type="entry name" value="D-ALLOSE-BINDING PERIPLASMIC PROTEIN-RELATED"/>
    <property type="match status" value="1"/>
</dbReference>
<evidence type="ECO:0000256" key="3">
    <source>
        <dbReference type="ARBA" id="ARBA00022729"/>
    </source>
</evidence>
<protein>
    <submittedName>
        <fullName evidence="6">Ribose transport system substrate-binding protein</fullName>
    </submittedName>
</protein>
<dbReference type="InterPro" id="IPR025997">
    <property type="entry name" value="SBP_2_dom"/>
</dbReference>
<organism evidence="6 7">
    <name type="scientific">Actinopolyspora biskrensis</name>
    <dbReference type="NCBI Taxonomy" id="1470178"/>
    <lineage>
        <taxon>Bacteria</taxon>
        <taxon>Bacillati</taxon>
        <taxon>Actinomycetota</taxon>
        <taxon>Actinomycetes</taxon>
        <taxon>Actinopolysporales</taxon>
        <taxon>Actinopolysporaceae</taxon>
        <taxon>Actinopolyspora</taxon>
    </lineage>
</organism>
<name>A0A852YXG9_9ACTN</name>
<dbReference type="GO" id="GO:0030313">
    <property type="term" value="C:cell envelope"/>
    <property type="evidence" value="ECO:0007669"/>
    <property type="project" value="UniProtKB-SubCell"/>
</dbReference>
<dbReference type="SUPFAM" id="SSF53822">
    <property type="entry name" value="Periplasmic binding protein-like I"/>
    <property type="match status" value="1"/>
</dbReference>
<comment type="caution">
    <text evidence="6">The sequence shown here is derived from an EMBL/GenBank/DDBJ whole genome shotgun (WGS) entry which is preliminary data.</text>
</comment>
<dbReference type="Proteomes" id="UP000548304">
    <property type="component" value="Unassembled WGS sequence"/>
</dbReference>
<gene>
    <name evidence="6" type="ORF">FHR84_000939</name>
</gene>
<dbReference type="Pfam" id="PF13407">
    <property type="entry name" value="Peripla_BP_4"/>
    <property type="match status" value="1"/>
</dbReference>
<evidence type="ECO:0000256" key="2">
    <source>
        <dbReference type="ARBA" id="ARBA00007639"/>
    </source>
</evidence>
<evidence type="ECO:0000259" key="5">
    <source>
        <dbReference type="Pfam" id="PF13407"/>
    </source>
</evidence>
<sequence length="312" mass="32452">MKTTRLVRAMVVALIACLTVGMTAACNRGGGNEGTKIVFAVSTLNNPYFISLRDGARAAAQRAGVTIEVVDAQNDATTQQNQLANAVTQGADAVLINPVDSKAAAAAVRPALDADIPVVAVDRSVQDEQITSTVRSDNVAGGKKAATALADSIDEKGEVIALQGVPGTSASRQRGEGFDQGIESYSDIDVAAKQPANFSRTKALNVTTNLLQSNPDVAGIFAENDEMALGAVQALSDRAAQEVEVVGFDGTEEGMKAVADGEMAATIAQQPAKLGRTAVNLAEKAVSGKKVPEQRSVEVKTVTKQNVEKFRQ</sequence>
<dbReference type="PANTHER" id="PTHR46847">
    <property type="entry name" value="D-ALLOSE-BINDING PERIPLASMIC PROTEIN-RELATED"/>
    <property type="match status" value="1"/>
</dbReference>
<keyword evidence="7" id="KW-1185">Reference proteome</keyword>
<accession>A0A852YXG9</accession>
<evidence type="ECO:0000256" key="1">
    <source>
        <dbReference type="ARBA" id="ARBA00004196"/>
    </source>
</evidence>
<dbReference type="Gene3D" id="3.40.50.2300">
    <property type="match status" value="2"/>
</dbReference>
<feature type="chain" id="PRO_5032880196" evidence="4">
    <location>
        <begin position="25"/>
        <end position="312"/>
    </location>
</feature>
<keyword evidence="3 4" id="KW-0732">Signal</keyword>
<comment type="similarity">
    <text evidence="2">Belongs to the bacterial solute-binding protein 2 family.</text>
</comment>
<evidence type="ECO:0000313" key="6">
    <source>
        <dbReference type="EMBL" id="NYH77625.1"/>
    </source>
</evidence>
<dbReference type="EMBL" id="JACBYW010000001">
    <property type="protein sequence ID" value="NYH77625.1"/>
    <property type="molecule type" value="Genomic_DNA"/>
</dbReference>
<feature type="domain" description="Periplasmic binding protein" evidence="5">
    <location>
        <begin position="37"/>
        <end position="290"/>
    </location>
</feature>
<evidence type="ECO:0000256" key="4">
    <source>
        <dbReference type="SAM" id="SignalP"/>
    </source>
</evidence>
<reference evidence="6 7" key="1">
    <citation type="submission" date="2020-07" db="EMBL/GenBank/DDBJ databases">
        <title>Genomic Encyclopedia of Type Strains, Phase III (KMG-III): the genomes of soil and plant-associated and newly described type strains.</title>
        <authorList>
            <person name="Whitman W."/>
        </authorList>
    </citation>
    <scope>NUCLEOTIDE SEQUENCE [LARGE SCALE GENOMIC DNA]</scope>
    <source>
        <strain evidence="6 7">CECT 8576</strain>
    </source>
</reference>
<feature type="signal peptide" evidence="4">
    <location>
        <begin position="1"/>
        <end position="24"/>
    </location>
</feature>
<dbReference type="PROSITE" id="PS51257">
    <property type="entry name" value="PROKAR_LIPOPROTEIN"/>
    <property type="match status" value="1"/>
</dbReference>